<protein>
    <submittedName>
        <fullName evidence="1">Uncharacterized protein</fullName>
    </submittedName>
</protein>
<dbReference type="EMBL" id="BARW01022127">
    <property type="protein sequence ID" value="GAI95893.1"/>
    <property type="molecule type" value="Genomic_DNA"/>
</dbReference>
<accession>X1SSH6</accession>
<reference evidence="1" key="1">
    <citation type="journal article" date="2014" name="Front. Microbiol.">
        <title>High frequency of phylogenetically diverse reductive dehalogenase-homologous genes in deep subseafloor sedimentary metagenomes.</title>
        <authorList>
            <person name="Kawai M."/>
            <person name="Futagami T."/>
            <person name="Toyoda A."/>
            <person name="Takaki Y."/>
            <person name="Nishi S."/>
            <person name="Hori S."/>
            <person name="Arai W."/>
            <person name="Tsubouchi T."/>
            <person name="Morono Y."/>
            <person name="Uchiyama I."/>
            <person name="Ito T."/>
            <person name="Fujiyama A."/>
            <person name="Inagaki F."/>
            <person name="Takami H."/>
        </authorList>
    </citation>
    <scope>NUCLEOTIDE SEQUENCE</scope>
    <source>
        <strain evidence="1">Expedition CK06-06</strain>
    </source>
</reference>
<feature type="non-terminal residue" evidence="1">
    <location>
        <position position="1"/>
    </location>
</feature>
<sequence length="39" mass="4283">VFLDGDYSDFPEEMGIPLMTRPMASSSSRAGIMTAIFKL</sequence>
<proteinExistence type="predicted"/>
<name>X1SSH6_9ZZZZ</name>
<gene>
    <name evidence="1" type="ORF">S12H4_37023</name>
</gene>
<evidence type="ECO:0000313" key="1">
    <source>
        <dbReference type="EMBL" id="GAI95893.1"/>
    </source>
</evidence>
<dbReference type="AlphaFoldDB" id="X1SSH6"/>
<organism evidence="1">
    <name type="scientific">marine sediment metagenome</name>
    <dbReference type="NCBI Taxonomy" id="412755"/>
    <lineage>
        <taxon>unclassified sequences</taxon>
        <taxon>metagenomes</taxon>
        <taxon>ecological metagenomes</taxon>
    </lineage>
</organism>
<comment type="caution">
    <text evidence="1">The sequence shown here is derived from an EMBL/GenBank/DDBJ whole genome shotgun (WGS) entry which is preliminary data.</text>
</comment>